<dbReference type="GO" id="GO:0098609">
    <property type="term" value="P:cell-cell adhesion"/>
    <property type="evidence" value="ECO:0007669"/>
    <property type="project" value="TreeGrafter"/>
</dbReference>
<dbReference type="InterPro" id="IPR013783">
    <property type="entry name" value="Ig-like_fold"/>
</dbReference>
<evidence type="ECO:0000256" key="2">
    <source>
        <dbReference type="SAM" id="Phobius"/>
    </source>
</evidence>
<dbReference type="EMBL" id="AFYH01042068">
    <property type="status" value="NOT_ANNOTATED_CDS"/>
    <property type="molecule type" value="Genomic_DNA"/>
</dbReference>
<evidence type="ECO:0000259" key="4">
    <source>
        <dbReference type="PROSITE" id="PS50835"/>
    </source>
</evidence>
<dbReference type="SMART" id="SM00409">
    <property type="entry name" value="IG"/>
    <property type="match status" value="2"/>
</dbReference>
<dbReference type="STRING" id="7897.ENSLACP00000001665"/>
<dbReference type="InterPro" id="IPR003599">
    <property type="entry name" value="Ig_sub"/>
</dbReference>
<protein>
    <recommendedName>
        <fullName evidence="4">Ig-like domain-containing protein</fullName>
    </recommendedName>
</protein>
<dbReference type="InterPro" id="IPR036179">
    <property type="entry name" value="Ig-like_dom_sf"/>
</dbReference>
<feature type="signal peptide" evidence="3">
    <location>
        <begin position="1"/>
        <end position="20"/>
    </location>
</feature>
<keyword evidence="2" id="KW-0472">Membrane</keyword>
<reference evidence="6" key="1">
    <citation type="submission" date="2011-08" db="EMBL/GenBank/DDBJ databases">
        <title>The draft genome of Latimeria chalumnae.</title>
        <authorList>
            <person name="Di Palma F."/>
            <person name="Alfoldi J."/>
            <person name="Johnson J."/>
            <person name="Berlin A."/>
            <person name="Gnerre S."/>
            <person name="Jaffe D."/>
            <person name="MacCallum I."/>
            <person name="Young S."/>
            <person name="Walker B.J."/>
            <person name="Lander E."/>
            <person name="Lindblad-Toh K."/>
        </authorList>
    </citation>
    <scope>NUCLEOTIDE SEQUENCE [LARGE SCALE GENOMIC DNA]</scope>
    <source>
        <strain evidence="6">Wild caught</strain>
    </source>
</reference>
<dbReference type="PANTHER" id="PTHR44991">
    <property type="entry name" value="IMMUNOGLOBULIN SUPERFAMILY MEMBER 5"/>
    <property type="match status" value="1"/>
</dbReference>
<feature type="transmembrane region" description="Helical" evidence="2">
    <location>
        <begin position="240"/>
        <end position="267"/>
    </location>
</feature>
<feature type="compositionally biased region" description="Basic and acidic residues" evidence="1">
    <location>
        <begin position="274"/>
        <end position="284"/>
    </location>
</feature>
<dbReference type="Gene3D" id="2.60.40.10">
    <property type="entry name" value="Immunoglobulins"/>
    <property type="match status" value="2"/>
</dbReference>
<feature type="domain" description="Ig-like" evidence="4">
    <location>
        <begin position="23"/>
        <end position="126"/>
    </location>
</feature>
<dbReference type="SUPFAM" id="SSF48726">
    <property type="entry name" value="Immunoglobulin"/>
    <property type="match status" value="2"/>
</dbReference>
<evidence type="ECO:0000313" key="5">
    <source>
        <dbReference type="Ensembl" id="ENSLACP00000001665.1"/>
    </source>
</evidence>
<evidence type="ECO:0000256" key="3">
    <source>
        <dbReference type="SAM" id="SignalP"/>
    </source>
</evidence>
<dbReference type="OMA" id="HSSYYFV"/>
<dbReference type="AlphaFoldDB" id="H2ZW94"/>
<feature type="chain" id="PRO_5003579020" description="Ig-like domain-containing protein" evidence="3">
    <location>
        <begin position="21"/>
        <end position="314"/>
    </location>
</feature>
<keyword evidence="6" id="KW-1185">Reference proteome</keyword>
<dbReference type="PANTHER" id="PTHR44991:SF1">
    <property type="entry name" value="IMMUNOGLOBULIN SUPERFAMILY MEMBER 5"/>
    <property type="match status" value="1"/>
</dbReference>
<dbReference type="InterPro" id="IPR007110">
    <property type="entry name" value="Ig-like_dom"/>
</dbReference>
<dbReference type="Proteomes" id="UP000008672">
    <property type="component" value="Unassembled WGS sequence"/>
</dbReference>
<organism evidence="5 6">
    <name type="scientific">Latimeria chalumnae</name>
    <name type="common">Coelacanth</name>
    <dbReference type="NCBI Taxonomy" id="7897"/>
    <lineage>
        <taxon>Eukaryota</taxon>
        <taxon>Metazoa</taxon>
        <taxon>Chordata</taxon>
        <taxon>Craniata</taxon>
        <taxon>Vertebrata</taxon>
        <taxon>Euteleostomi</taxon>
        <taxon>Coelacanthiformes</taxon>
        <taxon>Coelacanthidae</taxon>
        <taxon>Latimeria</taxon>
    </lineage>
</organism>
<proteinExistence type="predicted"/>
<dbReference type="GO" id="GO:0009986">
    <property type="term" value="C:cell surface"/>
    <property type="evidence" value="ECO:0007669"/>
    <property type="project" value="TreeGrafter"/>
</dbReference>
<name>H2ZW94_LATCH</name>
<dbReference type="GeneTree" id="ENSGT00940000163947"/>
<accession>H2ZW94</accession>
<dbReference type="GO" id="GO:0005923">
    <property type="term" value="C:bicellular tight junction"/>
    <property type="evidence" value="ECO:0007669"/>
    <property type="project" value="TreeGrafter"/>
</dbReference>
<feature type="region of interest" description="Disordered" evidence="1">
    <location>
        <begin position="274"/>
        <end position="314"/>
    </location>
</feature>
<evidence type="ECO:0000256" key="1">
    <source>
        <dbReference type="SAM" id="MobiDB-lite"/>
    </source>
</evidence>
<evidence type="ECO:0000313" key="6">
    <source>
        <dbReference type="Proteomes" id="UP000008672"/>
    </source>
</evidence>
<dbReference type="eggNOG" id="ENOG502RZEZ">
    <property type="taxonomic scope" value="Eukaryota"/>
</dbReference>
<dbReference type="HOGENOM" id="CLU_063888_0_0_1"/>
<reference evidence="5" key="2">
    <citation type="submission" date="2025-08" db="UniProtKB">
        <authorList>
            <consortium name="Ensembl"/>
        </authorList>
    </citation>
    <scope>IDENTIFICATION</scope>
</reference>
<reference evidence="5" key="3">
    <citation type="submission" date="2025-09" db="UniProtKB">
        <authorList>
            <consortium name="Ensembl"/>
        </authorList>
    </citation>
    <scope>IDENTIFICATION</scope>
</reference>
<dbReference type="InParanoid" id="H2ZW94"/>
<keyword evidence="2" id="KW-0812">Transmembrane</keyword>
<dbReference type="Pfam" id="PF07654">
    <property type="entry name" value="C1-set"/>
    <property type="match status" value="1"/>
</dbReference>
<dbReference type="InterPro" id="IPR003597">
    <property type="entry name" value="Ig_C1-set"/>
</dbReference>
<keyword evidence="2" id="KW-1133">Transmembrane helix</keyword>
<dbReference type="PROSITE" id="PS50835">
    <property type="entry name" value="IG_LIKE"/>
    <property type="match status" value="2"/>
</dbReference>
<dbReference type="Ensembl" id="ENSLACT00000001678.1">
    <property type="protein sequence ID" value="ENSLACP00000001665.1"/>
    <property type="gene ID" value="ENSLACG00000001489.1"/>
</dbReference>
<keyword evidence="3" id="KW-0732">Signal</keyword>
<feature type="domain" description="Ig-like" evidence="4">
    <location>
        <begin position="146"/>
        <end position="219"/>
    </location>
</feature>
<sequence length="314" mass="34832">FVGFFYNIFLLILRILSCSCFSNRIIQGPQDTVVLQGGKARFNCTVSLSWTIIIWIFKGNPVLTSINGPGGAIITNIRFSQQNYSSNEEFTSELIISNVNLNDSRRVECNLQDGKGMNARLFVQVNGSLCITNKRLTVLEHHIAKIVCEASSWFPAPNITWMINDTSVDPQNYITNISTEEHVSYNALSTLNVTPSENILISCLAAIEALPKPQTATVSLTVVPGPPVTEQHQQDGSPSVIIIAVLVSVGLLLLVIIIVIVIILLCLKQRKIKKESSYREELRKKSSKKTPKSDFQTEPNRGKDNHGFSSENTR</sequence>